<comment type="caution">
    <text evidence="5">The sequence shown here is derived from an EMBL/GenBank/DDBJ whole genome shotgun (WGS) entry which is preliminary data.</text>
</comment>
<dbReference type="InterPro" id="IPR002938">
    <property type="entry name" value="FAD-bd"/>
</dbReference>
<feature type="domain" description="FAD-binding" evidence="4">
    <location>
        <begin position="20"/>
        <end position="365"/>
    </location>
</feature>
<name>A0ABR0SI70_9HYPO</name>
<evidence type="ECO:0000256" key="1">
    <source>
        <dbReference type="ARBA" id="ARBA00022630"/>
    </source>
</evidence>
<dbReference type="Gene3D" id="3.30.9.10">
    <property type="entry name" value="D-Amino Acid Oxidase, subunit A, domain 2"/>
    <property type="match status" value="1"/>
</dbReference>
<dbReference type="PRINTS" id="PR00420">
    <property type="entry name" value="RNGMNOXGNASE"/>
</dbReference>
<sequence length="581" mass="65149">MTVSFLPEQANDGAEALRLDFLVVGAGPAGASLACFLGKYGFHGLIISSAPSSANTPRAHINNQATMECIRDLDPEMEKEWRKLGYEGEEMSHTRWCETMTGREYGRVNSWGFGPKRSGEYQLRSPCSHLELNQTWTEPILLRYATQHGFPCRFRTQFLSFDDSARDFIAVTVRDMIFNTTFTIKAKYLFGADGARSQIVQQLQLPLIVKPSGGTALNVLVRADLTELMKSRKGNLHYLVRPGMDDPDFAWWTVFRMFTPSFEQVQKQVYSALGDNSIPVEIQRIDKWVINDIVAEKYSKGNIFCLGDAVHRHPPMNGLGSNTCIQDAANLAWKINLVERGLAGSALLDTYTVERQPVGAGVVARANQSIRDQIPVFEALGFLKSSFEERKQELAVLDEKSERGSKKRRDLNKAIEHMSHEFLTLGAESNQLYRSTAVCLDRVGDEPALPSDADLYYEPHTYPGHRLPHAWLNTAIPGEKISTIDLAGKGRFSLFIGYGGEAWKQAAKLIQQSLNIEVAVFEVGYGLEYEAVYGDWDRLREVEEDGCVLVRPDNFVAWRSNSMVLDANAILEKVFRSILSV</sequence>
<dbReference type="Gene3D" id="3.40.30.120">
    <property type="match status" value="1"/>
</dbReference>
<organism evidence="5 6">
    <name type="scientific">Cladobotryum mycophilum</name>
    <dbReference type="NCBI Taxonomy" id="491253"/>
    <lineage>
        <taxon>Eukaryota</taxon>
        <taxon>Fungi</taxon>
        <taxon>Dikarya</taxon>
        <taxon>Ascomycota</taxon>
        <taxon>Pezizomycotina</taxon>
        <taxon>Sordariomycetes</taxon>
        <taxon>Hypocreomycetidae</taxon>
        <taxon>Hypocreales</taxon>
        <taxon>Hypocreaceae</taxon>
        <taxon>Cladobotryum</taxon>
    </lineage>
</organism>
<dbReference type="Proteomes" id="UP001338125">
    <property type="component" value="Unassembled WGS sequence"/>
</dbReference>
<dbReference type="Gene3D" id="3.50.50.60">
    <property type="entry name" value="FAD/NAD(P)-binding domain"/>
    <property type="match status" value="1"/>
</dbReference>
<dbReference type="PANTHER" id="PTHR43004">
    <property type="entry name" value="TRK SYSTEM POTASSIUM UPTAKE PROTEIN"/>
    <property type="match status" value="1"/>
</dbReference>
<keyword evidence="3" id="KW-0560">Oxidoreductase</keyword>
<keyword evidence="2" id="KW-0274">FAD</keyword>
<dbReference type="InterPro" id="IPR050641">
    <property type="entry name" value="RIFMO-like"/>
</dbReference>
<dbReference type="PANTHER" id="PTHR43004:SF8">
    <property type="entry name" value="FAD-BINDING DOMAIN-CONTAINING PROTEIN-RELATED"/>
    <property type="match status" value="1"/>
</dbReference>
<keyword evidence="1" id="KW-0285">Flavoprotein</keyword>
<evidence type="ECO:0000256" key="3">
    <source>
        <dbReference type="ARBA" id="ARBA00023002"/>
    </source>
</evidence>
<evidence type="ECO:0000256" key="2">
    <source>
        <dbReference type="ARBA" id="ARBA00022827"/>
    </source>
</evidence>
<dbReference type="Pfam" id="PF21274">
    <property type="entry name" value="Rng_hyd_C"/>
    <property type="match status" value="1"/>
</dbReference>
<dbReference type="EMBL" id="JAVFKD010000014">
    <property type="protein sequence ID" value="KAK5991516.1"/>
    <property type="molecule type" value="Genomic_DNA"/>
</dbReference>
<keyword evidence="6" id="KW-1185">Reference proteome</keyword>
<reference evidence="5 6" key="1">
    <citation type="submission" date="2024-01" db="EMBL/GenBank/DDBJ databases">
        <title>Complete genome of Cladobotryum mycophilum ATHUM6906.</title>
        <authorList>
            <person name="Christinaki A.C."/>
            <person name="Myridakis A.I."/>
            <person name="Kouvelis V.N."/>
        </authorList>
    </citation>
    <scope>NUCLEOTIDE SEQUENCE [LARGE SCALE GENOMIC DNA]</scope>
    <source>
        <strain evidence="5 6">ATHUM6906</strain>
    </source>
</reference>
<gene>
    <name evidence="5" type="ORF">PT974_09800</name>
</gene>
<dbReference type="SUPFAM" id="SSF51905">
    <property type="entry name" value="FAD/NAD(P)-binding domain"/>
    <property type="match status" value="1"/>
</dbReference>
<proteinExistence type="predicted"/>
<dbReference type="InterPro" id="IPR036188">
    <property type="entry name" value="FAD/NAD-bd_sf"/>
</dbReference>
<evidence type="ECO:0000259" key="4">
    <source>
        <dbReference type="Pfam" id="PF01494"/>
    </source>
</evidence>
<protein>
    <submittedName>
        <fullName evidence="5">2,4-dichlorophenol 6-monooxygenase</fullName>
    </submittedName>
</protein>
<dbReference type="Pfam" id="PF01494">
    <property type="entry name" value="FAD_binding_3"/>
    <property type="match status" value="1"/>
</dbReference>
<accession>A0ABR0SI70</accession>
<evidence type="ECO:0000313" key="6">
    <source>
        <dbReference type="Proteomes" id="UP001338125"/>
    </source>
</evidence>
<evidence type="ECO:0000313" key="5">
    <source>
        <dbReference type="EMBL" id="KAK5991516.1"/>
    </source>
</evidence>